<gene>
    <name evidence="2" type="ORF">OFUS_LOCUS11297</name>
</gene>
<proteinExistence type="predicted"/>
<sequence>MKGSPEVIMVSKEEFEKNVDEILEDADWSSLTSKKVRKMLEAKYKEDFTSRKKEIDGIVMKCITRKQEQEKQEQENGGESESESEEEEFEAPPPKKKKPAPTTKVPAKSPEPRTLKNKKALSAEVARDSSDSEPEAAQQMEGDEALAQRLQEEEGGRPRRAGRRPPKGVQPKKERKKRAGSSGYSKPCQLSDELAEVMGTDSLPRSDVVKRMWEIVKERDIYDPKNKQFMVCDEQLFKIFKKKRVRIFGMMKYLTHHIHQTGSMEDDDR</sequence>
<dbReference type="PROSITE" id="PS51925">
    <property type="entry name" value="SWIB_MDM2"/>
    <property type="match status" value="1"/>
</dbReference>
<dbReference type="Gene3D" id="1.10.10.60">
    <property type="entry name" value="Homeodomain-like"/>
    <property type="match status" value="1"/>
</dbReference>
<dbReference type="Pfam" id="PF08766">
    <property type="entry name" value="DEK_C"/>
    <property type="match status" value="1"/>
</dbReference>
<dbReference type="Proteomes" id="UP000749559">
    <property type="component" value="Unassembled WGS sequence"/>
</dbReference>
<dbReference type="AlphaFoldDB" id="A0A8J1XFL4"/>
<keyword evidence="3" id="KW-1185">Reference proteome</keyword>
<dbReference type="InterPro" id="IPR036885">
    <property type="entry name" value="SWIB_MDM2_dom_sf"/>
</dbReference>
<name>A0A8J1XFL4_OWEFU</name>
<dbReference type="SMART" id="SM00151">
    <property type="entry name" value="SWIB"/>
    <property type="match status" value="1"/>
</dbReference>
<evidence type="ECO:0000313" key="2">
    <source>
        <dbReference type="EMBL" id="CAH1785199.1"/>
    </source>
</evidence>
<reference evidence="2" key="1">
    <citation type="submission" date="2022-03" db="EMBL/GenBank/DDBJ databases">
        <authorList>
            <person name="Martin C."/>
        </authorList>
    </citation>
    <scope>NUCLEOTIDE SEQUENCE</scope>
</reference>
<dbReference type="CDD" id="cd10567">
    <property type="entry name" value="SWIB-MDM2_like"/>
    <property type="match status" value="1"/>
</dbReference>
<dbReference type="PROSITE" id="PS51998">
    <property type="entry name" value="DEK_C"/>
    <property type="match status" value="1"/>
</dbReference>
<feature type="region of interest" description="Disordered" evidence="1">
    <location>
        <begin position="64"/>
        <end position="188"/>
    </location>
</feature>
<feature type="compositionally biased region" description="Acidic residues" evidence="1">
    <location>
        <begin position="76"/>
        <end position="90"/>
    </location>
</feature>
<organism evidence="2 3">
    <name type="scientific">Owenia fusiformis</name>
    <name type="common">Polychaete worm</name>
    <dbReference type="NCBI Taxonomy" id="6347"/>
    <lineage>
        <taxon>Eukaryota</taxon>
        <taxon>Metazoa</taxon>
        <taxon>Spiralia</taxon>
        <taxon>Lophotrochozoa</taxon>
        <taxon>Annelida</taxon>
        <taxon>Polychaeta</taxon>
        <taxon>Sedentaria</taxon>
        <taxon>Canalipalpata</taxon>
        <taxon>Sabellida</taxon>
        <taxon>Oweniida</taxon>
        <taxon>Oweniidae</taxon>
        <taxon>Owenia</taxon>
    </lineage>
</organism>
<protein>
    <submittedName>
        <fullName evidence="2">Uncharacterized protein</fullName>
    </submittedName>
</protein>
<accession>A0A8J1XFL4</accession>
<dbReference type="Gene3D" id="1.10.245.10">
    <property type="entry name" value="SWIB/MDM2 domain"/>
    <property type="match status" value="1"/>
</dbReference>
<evidence type="ECO:0000256" key="1">
    <source>
        <dbReference type="SAM" id="MobiDB-lite"/>
    </source>
</evidence>
<feature type="compositionally biased region" description="Basic and acidic residues" evidence="1">
    <location>
        <begin position="65"/>
        <end position="74"/>
    </location>
</feature>
<dbReference type="SUPFAM" id="SSF109715">
    <property type="entry name" value="DEK C-terminal domain"/>
    <property type="match status" value="1"/>
</dbReference>
<dbReference type="OrthoDB" id="10251073at2759"/>
<dbReference type="PANTHER" id="PTHR13844">
    <property type="entry name" value="SWI/SNF-RELATED MATRIX-ASSOCIATED ACTIN-DEPENDENT REGULATOR OF CHROMATIN SUBFAMILY D"/>
    <property type="match status" value="1"/>
</dbReference>
<dbReference type="InterPro" id="IPR019835">
    <property type="entry name" value="SWIB_domain"/>
</dbReference>
<dbReference type="Pfam" id="PF02201">
    <property type="entry name" value="SWIB"/>
    <property type="match status" value="1"/>
</dbReference>
<comment type="caution">
    <text evidence="2">The sequence shown here is derived from an EMBL/GenBank/DDBJ whole genome shotgun (WGS) entry which is preliminary data.</text>
</comment>
<dbReference type="InterPro" id="IPR003121">
    <property type="entry name" value="SWIB_MDM2_domain"/>
</dbReference>
<dbReference type="EMBL" id="CAIIXF020000005">
    <property type="protein sequence ID" value="CAH1785199.1"/>
    <property type="molecule type" value="Genomic_DNA"/>
</dbReference>
<dbReference type="SUPFAM" id="SSF47592">
    <property type="entry name" value="SWIB/MDM2 domain"/>
    <property type="match status" value="1"/>
</dbReference>
<evidence type="ECO:0000313" key="3">
    <source>
        <dbReference type="Proteomes" id="UP000749559"/>
    </source>
</evidence>
<dbReference type="InterPro" id="IPR014876">
    <property type="entry name" value="DEK_C"/>
</dbReference>